<keyword evidence="3" id="KW-1185">Reference proteome</keyword>
<feature type="non-terminal residue" evidence="2">
    <location>
        <position position="78"/>
    </location>
</feature>
<reference evidence="2" key="1">
    <citation type="submission" date="2022-07" db="EMBL/GenBank/DDBJ databases">
        <title>Phylogenomic reconstructions and comparative analyses of Kickxellomycotina fungi.</title>
        <authorList>
            <person name="Reynolds N.K."/>
            <person name="Stajich J.E."/>
            <person name="Barry K."/>
            <person name="Grigoriev I.V."/>
            <person name="Crous P."/>
            <person name="Smith M.E."/>
        </authorList>
    </citation>
    <scope>NUCLEOTIDE SEQUENCE</scope>
    <source>
        <strain evidence="2">RSA 1196</strain>
    </source>
</reference>
<feature type="region of interest" description="Disordered" evidence="1">
    <location>
        <begin position="1"/>
        <end position="34"/>
    </location>
</feature>
<organism evidence="2 3">
    <name type="scientific">Dispira parvispora</name>
    <dbReference type="NCBI Taxonomy" id="1520584"/>
    <lineage>
        <taxon>Eukaryota</taxon>
        <taxon>Fungi</taxon>
        <taxon>Fungi incertae sedis</taxon>
        <taxon>Zoopagomycota</taxon>
        <taxon>Kickxellomycotina</taxon>
        <taxon>Dimargaritomycetes</taxon>
        <taxon>Dimargaritales</taxon>
        <taxon>Dimargaritaceae</taxon>
        <taxon>Dispira</taxon>
    </lineage>
</organism>
<dbReference type="Proteomes" id="UP001150925">
    <property type="component" value="Unassembled WGS sequence"/>
</dbReference>
<protein>
    <submittedName>
        <fullName evidence="2">Uncharacterized protein</fullName>
    </submittedName>
</protein>
<gene>
    <name evidence="2" type="ORF">IWQ62_005645</name>
</gene>
<dbReference type="EMBL" id="JANBPY010002455">
    <property type="protein sequence ID" value="KAJ1954919.1"/>
    <property type="molecule type" value="Genomic_DNA"/>
</dbReference>
<evidence type="ECO:0000256" key="1">
    <source>
        <dbReference type="SAM" id="MobiDB-lite"/>
    </source>
</evidence>
<name>A0A9W8AMF2_9FUNG</name>
<evidence type="ECO:0000313" key="3">
    <source>
        <dbReference type="Proteomes" id="UP001150925"/>
    </source>
</evidence>
<dbReference type="AlphaFoldDB" id="A0A9W8AMF2"/>
<sequence length="78" mass="8636">MANSPPTDHPSNPSSPVSSHQTNERSVPKIGLVNRTRKNVFSSSILGRPLGPHKTVREMTLAELEERYTINAKILQDT</sequence>
<proteinExistence type="predicted"/>
<feature type="compositionally biased region" description="Low complexity" evidence="1">
    <location>
        <begin position="10"/>
        <end position="19"/>
    </location>
</feature>
<evidence type="ECO:0000313" key="2">
    <source>
        <dbReference type="EMBL" id="KAJ1954919.1"/>
    </source>
</evidence>
<comment type="caution">
    <text evidence="2">The sequence shown here is derived from an EMBL/GenBank/DDBJ whole genome shotgun (WGS) entry which is preliminary data.</text>
</comment>
<accession>A0A9W8AMF2</accession>